<gene>
    <name evidence="2" type="ORF">CEW89_08535</name>
</gene>
<dbReference type="EMBL" id="CP022196">
    <property type="protein sequence ID" value="ATG49756.1"/>
    <property type="molecule type" value="Genomic_DNA"/>
</dbReference>
<dbReference type="CDD" id="cd00093">
    <property type="entry name" value="HTH_XRE"/>
    <property type="match status" value="1"/>
</dbReference>
<evidence type="ECO:0000313" key="2">
    <source>
        <dbReference type="EMBL" id="ATG49756.1"/>
    </source>
</evidence>
<dbReference type="PROSITE" id="PS50943">
    <property type="entry name" value="HTH_CROC1"/>
    <property type="match status" value="1"/>
</dbReference>
<dbReference type="Pfam" id="PF12844">
    <property type="entry name" value="HTH_19"/>
    <property type="match status" value="1"/>
</dbReference>
<dbReference type="InterPro" id="IPR001387">
    <property type="entry name" value="Cro/C1-type_HTH"/>
</dbReference>
<dbReference type="Gene3D" id="1.10.260.40">
    <property type="entry name" value="lambda repressor-like DNA-binding domains"/>
    <property type="match status" value="1"/>
</dbReference>
<dbReference type="OrthoDB" id="7873382at2"/>
<evidence type="ECO:0000313" key="3">
    <source>
        <dbReference type="Proteomes" id="UP000217935"/>
    </source>
</evidence>
<protein>
    <submittedName>
        <fullName evidence="2">Transcriptional regulator</fullName>
    </submittedName>
</protein>
<dbReference type="KEGG" id="ceh:CEW89_08535"/>
<evidence type="ECO:0000259" key="1">
    <source>
        <dbReference type="PROSITE" id="PS50943"/>
    </source>
</evidence>
<organism evidence="2 3">
    <name type="scientific">Celeribacter ethanolicus</name>
    <dbReference type="NCBI Taxonomy" id="1758178"/>
    <lineage>
        <taxon>Bacteria</taxon>
        <taxon>Pseudomonadati</taxon>
        <taxon>Pseudomonadota</taxon>
        <taxon>Alphaproteobacteria</taxon>
        <taxon>Rhodobacterales</taxon>
        <taxon>Roseobacteraceae</taxon>
        <taxon>Celeribacter</taxon>
    </lineage>
</organism>
<feature type="domain" description="HTH cro/C1-type" evidence="1">
    <location>
        <begin position="16"/>
        <end position="70"/>
    </location>
</feature>
<dbReference type="AlphaFoldDB" id="A0A291GIA5"/>
<proteinExistence type="predicted"/>
<dbReference type="InterPro" id="IPR010982">
    <property type="entry name" value="Lambda_DNA-bd_dom_sf"/>
</dbReference>
<dbReference type="Proteomes" id="UP000217935">
    <property type="component" value="Chromosome"/>
</dbReference>
<accession>A0A291GIA5</accession>
<dbReference type="SMART" id="SM00530">
    <property type="entry name" value="HTH_XRE"/>
    <property type="match status" value="1"/>
</dbReference>
<dbReference type="SUPFAM" id="SSF47413">
    <property type="entry name" value="lambda repressor-like DNA-binding domains"/>
    <property type="match status" value="1"/>
</dbReference>
<name>A0A291GIA5_9RHOB</name>
<dbReference type="GO" id="GO:0003677">
    <property type="term" value="F:DNA binding"/>
    <property type="evidence" value="ECO:0007669"/>
    <property type="project" value="InterPro"/>
</dbReference>
<sequence length="95" mass="10812">MNPHSPFNPKSVGRRLEALREHHHLNKADFSDSVGIDRSSYIKIERGDKPLKAEMAYAISERWGVSMDYLYRGRLTELPAPLADSLMRSLTKGDL</sequence>
<keyword evidence="3" id="KW-1185">Reference proteome</keyword>
<reference evidence="2 3" key="1">
    <citation type="submission" date="2017-06" db="EMBL/GenBank/DDBJ databases">
        <title>Celeribacter sp. TSPH2 complete genome sequence.</title>
        <authorList>
            <person name="Woo J.-H."/>
            <person name="Kim H.-S."/>
        </authorList>
    </citation>
    <scope>NUCLEOTIDE SEQUENCE [LARGE SCALE GENOMIC DNA]</scope>
    <source>
        <strain evidence="2 3">TSPH2</strain>
    </source>
</reference>